<dbReference type="SUPFAM" id="SSF143422">
    <property type="entry name" value="Transposase IS200-like"/>
    <property type="match status" value="1"/>
</dbReference>
<comment type="caution">
    <text evidence="2">The sequence shown here is derived from an EMBL/GenBank/DDBJ whole genome shotgun (WGS) entry which is preliminary data.</text>
</comment>
<dbReference type="SMART" id="SM01321">
    <property type="entry name" value="Y1_Tnp"/>
    <property type="match status" value="1"/>
</dbReference>
<dbReference type="AlphaFoldDB" id="A0A3A4R3Y3"/>
<organism evidence="2 3">
    <name type="scientific">Candidatus Auribacter fodinae</name>
    <dbReference type="NCBI Taxonomy" id="2093366"/>
    <lineage>
        <taxon>Bacteria</taxon>
        <taxon>Pseudomonadati</taxon>
        <taxon>Candidatus Auribacterota</taxon>
        <taxon>Candidatus Auribacteria</taxon>
        <taxon>Candidatus Auribacterales</taxon>
        <taxon>Candidatus Auribacteraceae</taxon>
        <taxon>Candidatus Auribacter</taxon>
    </lineage>
</organism>
<protein>
    <submittedName>
        <fullName evidence="2">Transposase</fullName>
    </submittedName>
</protein>
<dbReference type="GO" id="GO:0006313">
    <property type="term" value="P:DNA transposition"/>
    <property type="evidence" value="ECO:0007669"/>
    <property type="project" value="InterPro"/>
</dbReference>
<name>A0A3A4R3Y3_9BACT</name>
<dbReference type="GO" id="GO:0004803">
    <property type="term" value="F:transposase activity"/>
    <property type="evidence" value="ECO:0007669"/>
    <property type="project" value="InterPro"/>
</dbReference>
<accession>A0A3A4R3Y3</accession>
<feature type="domain" description="Transposase IS200-like" evidence="1">
    <location>
        <begin position="9"/>
        <end position="124"/>
    </location>
</feature>
<sequence length="223" mass="25513">MPRIARAIATGYPHHVTQRGNYRQDVFLDDADRTLYLSFIQEYSQKNKLAVLAYCIMSNHVHFIVIPEEDTSLSNTFKLAHMRYAKHFNQKTGYGGGHLWQGRFYSCVLGQNHLLAAVRYVERNPVRAKLTDKPWLWRWSSCAYNCGEVSESLITLTGLSGYLAGSAFDWQAYVDSADYELFTNGLKRSTMTGRPMGAPDFVADVEKKLDRRLHALKRGRPLK</sequence>
<dbReference type="PANTHER" id="PTHR34322">
    <property type="entry name" value="TRANSPOSASE, Y1_TNP DOMAIN-CONTAINING"/>
    <property type="match status" value="1"/>
</dbReference>
<gene>
    <name evidence="2" type="ORF">C4541_12820</name>
</gene>
<dbReference type="Proteomes" id="UP000266426">
    <property type="component" value="Unassembled WGS sequence"/>
</dbReference>
<dbReference type="GO" id="GO:0003677">
    <property type="term" value="F:DNA binding"/>
    <property type="evidence" value="ECO:0007669"/>
    <property type="project" value="InterPro"/>
</dbReference>
<dbReference type="InterPro" id="IPR002686">
    <property type="entry name" value="Transposase_17"/>
</dbReference>
<dbReference type="PANTHER" id="PTHR34322:SF2">
    <property type="entry name" value="TRANSPOSASE IS200-LIKE DOMAIN-CONTAINING PROTEIN"/>
    <property type="match status" value="1"/>
</dbReference>
<evidence type="ECO:0000313" key="3">
    <source>
        <dbReference type="Proteomes" id="UP000266426"/>
    </source>
</evidence>
<dbReference type="EMBL" id="QZJZ01000099">
    <property type="protein sequence ID" value="RJP56211.1"/>
    <property type="molecule type" value="Genomic_DNA"/>
</dbReference>
<evidence type="ECO:0000259" key="1">
    <source>
        <dbReference type="SMART" id="SM01321"/>
    </source>
</evidence>
<evidence type="ECO:0000313" key="2">
    <source>
        <dbReference type="EMBL" id="RJP56211.1"/>
    </source>
</evidence>
<reference evidence="2 3" key="1">
    <citation type="journal article" date="2017" name="ISME J.">
        <title>Energy and carbon metabolisms in a deep terrestrial subsurface fluid microbial community.</title>
        <authorList>
            <person name="Momper L."/>
            <person name="Jungbluth S.P."/>
            <person name="Lee M.D."/>
            <person name="Amend J.P."/>
        </authorList>
    </citation>
    <scope>NUCLEOTIDE SEQUENCE [LARGE SCALE GENOMIC DNA]</scope>
    <source>
        <strain evidence="2">SURF_26</strain>
    </source>
</reference>
<proteinExistence type="predicted"/>
<dbReference type="InterPro" id="IPR036515">
    <property type="entry name" value="Transposase_17_sf"/>
</dbReference>
<dbReference type="Pfam" id="PF01797">
    <property type="entry name" value="Y1_Tnp"/>
    <property type="match status" value="1"/>
</dbReference>
<dbReference type="Gene3D" id="3.30.70.1290">
    <property type="entry name" value="Transposase IS200-like"/>
    <property type="match status" value="1"/>
</dbReference>